<evidence type="ECO:0000256" key="4">
    <source>
        <dbReference type="ARBA" id="ARBA00022825"/>
    </source>
</evidence>
<comment type="similarity">
    <text evidence="1">Belongs to the peptidase S8 family. Furin subfamily.</text>
</comment>
<accession>A0A4C1TJ71</accession>
<sequence length="141" mass="15588">MKIDTNACAGSTSEVRYLEHVQAVVSANATRRGDLELFLTSPMGTRSMILSRRANDDDSRDGFTKWPFMTTHTWGEYPQGTWTLEARFNGGTAPSSATGWLRGWSLVLHGTRAPPYAQLQAQDPHSKLAVVKKAHEDNAPE</sequence>
<evidence type="ECO:0000259" key="5">
    <source>
        <dbReference type="PROSITE" id="PS51829"/>
    </source>
</evidence>
<dbReference type="GO" id="GO:0016486">
    <property type="term" value="P:peptide hormone processing"/>
    <property type="evidence" value="ECO:0007669"/>
    <property type="project" value="TreeGrafter"/>
</dbReference>
<dbReference type="Proteomes" id="UP000299102">
    <property type="component" value="Unassembled WGS sequence"/>
</dbReference>
<organism evidence="6 7">
    <name type="scientific">Eumeta variegata</name>
    <name type="common">Bagworm moth</name>
    <name type="synonym">Eumeta japonica</name>
    <dbReference type="NCBI Taxonomy" id="151549"/>
    <lineage>
        <taxon>Eukaryota</taxon>
        <taxon>Metazoa</taxon>
        <taxon>Ecdysozoa</taxon>
        <taxon>Arthropoda</taxon>
        <taxon>Hexapoda</taxon>
        <taxon>Insecta</taxon>
        <taxon>Pterygota</taxon>
        <taxon>Neoptera</taxon>
        <taxon>Endopterygota</taxon>
        <taxon>Lepidoptera</taxon>
        <taxon>Glossata</taxon>
        <taxon>Ditrysia</taxon>
        <taxon>Tineoidea</taxon>
        <taxon>Psychidae</taxon>
        <taxon>Oiketicinae</taxon>
        <taxon>Eumeta</taxon>
    </lineage>
</organism>
<dbReference type="SUPFAM" id="SSF49785">
    <property type="entry name" value="Galactose-binding domain-like"/>
    <property type="match status" value="1"/>
</dbReference>
<proteinExistence type="inferred from homology"/>
<feature type="domain" description="P/Homo B" evidence="5">
    <location>
        <begin position="1"/>
        <end position="114"/>
    </location>
</feature>
<keyword evidence="7" id="KW-1185">Reference proteome</keyword>
<dbReference type="PANTHER" id="PTHR42884:SF13">
    <property type="entry name" value="NEUROENDOCRINE CONVERTASE 2"/>
    <property type="match status" value="1"/>
</dbReference>
<name>A0A4C1TJ71_EUMVA</name>
<dbReference type="GO" id="GO:0004252">
    <property type="term" value="F:serine-type endopeptidase activity"/>
    <property type="evidence" value="ECO:0007669"/>
    <property type="project" value="InterPro"/>
</dbReference>
<dbReference type="GO" id="GO:0043005">
    <property type="term" value="C:neuron projection"/>
    <property type="evidence" value="ECO:0007669"/>
    <property type="project" value="TreeGrafter"/>
</dbReference>
<comment type="caution">
    <text evidence="6">The sequence shown here is derived from an EMBL/GenBank/DDBJ whole genome shotgun (WGS) entry which is preliminary data.</text>
</comment>
<dbReference type="FunFam" id="2.60.120.260:FF:000020">
    <property type="entry name" value="neuroendocrine convertase 2"/>
    <property type="match status" value="1"/>
</dbReference>
<dbReference type="Gene3D" id="2.60.120.260">
    <property type="entry name" value="Galactose-binding domain-like"/>
    <property type="match status" value="1"/>
</dbReference>
<dbReference type="GO" id="GO:0016020">
    <property type="term" value="C:membrane"/>
    <property type="evidence" value="ECO:0007669"/>
    <property type="project" value="TreeGrafter"/>
</dbReference>
<dbReference type="InterPro" id="IPR002884">
    <property type="entry name" value="P_dom"/>
</dbReference>
<evidence type="ECO:0000256" key="3">
    <source>
        <dbReference type="ARBA" id="ARBA00022801"/>
    </source>
</evidence>
<evidence type="ECO:0000256" key="1">
    <source>
        <dbReference type="ARBA" id="ARBA00005325"/>
    </source>
</evidence>
<dbReference type="PANTHER" id="PTHR42884">
    <property type="entry name" value="PROPROTEIN CONVERTASE SUBTILISIN/KEXIN-RELATED"/>
    <property type="match status" value="1"/>
</dbReference>
<evidence type="ECO:0000313" key="6">
    <source>
        <dbReference type="EMBL" id="GBP13448.1"/>
    </source>
</evidence>
<dbReference type="Pfam" id="PF01483">
    <property type="entry name" value="P_proprotein"/>
    <property type="match status" value="1"/>
</dbReference>
<dbReference type="OrthoDB" id="300641at2759"/>
<protein>
    <submittedName>
        <fullName evidence="6">Neuroendocrine convertase 2</fullName>
    </submittedName>
</protein>
<keyword evidence="4" id="KW-0720">Serine protease</keyword>
<dbReference type="STRING" id="151549.A0A4C1TJ71"/>
<dbReference type="EMBL" id="BGZK01000057">
    <property type="protein sequence ID" value="GBP13448.1"/>
    <property type="molecule type" value="Genomic_DNA"/>
</dbReference>
<reference evidence="6 7" key="1">
    <citation type="journal article" date="2019" name="Commun. Biol.">
        <title>The bagworm genome reveals a unique fibroin gene that provides high tensile strength.</title>
        <authorList>
            <person name="Kono N."/>
            <person name="Nakamura H."/>
            <person name="Ohtoshi R."/>
            <person name="Tomita M."/>
            <person name="Numata K."/>
            <person name="Arakawa K."/>
        </authorList>
    </citation>
    <scope>NUCLEOTIDE SEQUENCE [LARGE SCALE GENOMIC DNA]</scope>
</reference>
<keyword evidence="2" id="KW-0645">Protease</keyword>
<gene>
    <name evidence="6" type="primary">egl-3</name>
    <name evidence="6" type="ORF">EVAR_4203_1</name>
</gene>
<dbReference type="AlphaFoldDB" id="A0A4C1TJ71"/>
<dbReference type="InterPro" id="IPR008979">
    <property type="entry name" value="Galactose-bd-like_sf"/>
</dbReference>
<keyword evidence="3" id="KW-0378">Hydrolase</keyword>
<evidence type="ECO:0000313" key="7">
    <source>
        <dbReference type="Proteomes" id="UP000299102"/>
    </source>
</evidence>
<evidence type="ECO:0000256" key="2">
    <source>
        <dbReference type="ARBA" id="ARBA00022670"/>
    </source>
</evidence>
<dbReference type="GO" id="GO:0005615">
    <property type="term" value="C:extracellular space"/>
    <property type="evidence" value="ECO:0007669"/>
    <property type="project" value="TreeGrafter"/>
</dbReference>
<dbReference type="PROSITE" id="PS51829">
    <property type="entry name" value="P_HOMO_B"/>
    <property type="match status" value="1"/>
</dbReference>